<dbReference type="Pfam" id="PF07715">
    <property type="entry name" value="Plug"/>
    <property type="match status" value="1"/>
</dbReference>
<dbReference type="GO" id="GO:0009279">
    <property type="term" value="C:cell outer membrane"/>
    <property type="evidence" value="ECO:0007669"/>
    <property type="project" value="UniProtKB-SubCell"/>
</dbReference>
<accession>A0A1T5AAU8</accession>
<reference evidence="11" key="1">
    <citation type="submission" date="2017-02" db="EMBL/GenBank/DDBJ databases">
        <authorList>
            <person name="Varghese N."/>
            <person name="Submissions S."/>
        </authorList>
    </citation>
    <scope>NUCLEOTIDE SEQUENCE [LARGE SCALE GENOMIC DNA]</scope>
    <source>
        <strain evidence="11">DSM 24967</strain>
    </source>
</reference>
<dbReference type="InterPro" id="IPR039426">
    <property type="entry name" value="TonB-dep_rcpt-like"/>
</dbReference>
<dbReference type="NCBIfam" id="TIGR04056">
    <property type="entry name" value="OMP_RagA_SusC"/>
    <property type="match status" value="1"/>
</dbReference>
<gene>
    <name evidence="10" type="ORF">SAMN05660349_00554</name>
</gene>
<sequence length="984" mass="109039">MRNLLTFVLLWCTILSAYAQDVQIKGVVISGEDNLPLPGVNVVVKGTTIGTTTDFDGQFSFAAPAKSLLVVSYIGYKPQELIADATKSMRIVLREDSEVLEEVVVVGYGTVKRKDVTTSVATVSTEDLDQRPLISAASAIQGKAAGVNVIQPNGEPGAGMVVRVRGNSSINASNDPLYVVDGVPMSEINFLSPNDIESMQILKDASSAAIYGSRASNGVVLITTKAGARGDAKIAFTAHVGITDVAKRVESLNVAQYADLMKEIGRVNLPSGLTDQTNWFDETYRTGVTQNYQLSFSNGNDKMRYYVSGGYTKEDGVIKVAFYERYNMRANLENQIRPWLKFNTNVAYSDYSSNGIVSGQGSNRAGVVLSVINTPTYATIWDAQNPGQYNNNFYGANITHPVENMSRTADNQTNNNRLIGSVSGEITFLPELKLKSTTSIDRVYFHKTSFLDPKKTEYGRSQYGNATDDRSLSTVMVFDNILTYDKAFGKHSFNVMAGTSGTTSKWSESYQTVSHFMNSEIKTLNAGNKVSQGNGTRAADWSIMSYLGRVAYNYDSKYLFTANFRSDGSSKLSPAKRWGYFPSFSAAWRISSEEFMKDITWIDDLKLRGGWGQTGNQSGISDYAYLQRYNITRQNWWETGKENAMVILSPANMKNKDLTWETTTQTNIGVDLSIFNSRLVFNADAYYKYTTDLLMDVPLPSTSDVGSITRNEGEMVNKGIEFAVSSKNFVKAFKWDTDFNISLNRNEVKKFTLQNVYYYAQTSEATSENVVRMTPGQPLGMFWGYISDGVDPETGDLMYRDLDGNGKITSSDKTYIGNPNPDFTFGLTNNLSYKGFNLNIFFQGAVGNDIYNASRMETEGMYDAKNQSTEVLNRWRIPGQITDMPRAVATTDNLKASTRFIEDGSFVRLKTVTLSYNFAGGLLKKWGVSRLQPYVTAQNLFTITGYSGFDPEVNQWGGSATVQGIDWGTYPQVRSYVFGVNVEF</sequence>
<keyword evidence="11" id="KW-1185">Reference proteome</keyword>
<keyword evidence="6 7" id="KW-0998">Cell outer membrane</keyword>
<evidence type="ECO:0000256" key="7">
    <source>
        <dbReference type="PROSITE-ProRule" id="PRU01360"/>
    </source>
</evidence>
<keyword evidence="8" id="KW-0732">Signal</keyword>
<comment type="similarity">
    <text evidence="7">Belongs to the TonB-dependent receptor family.</text>
</comment>
<evidence type="ECO:0000256" key="8">
    <source>
        <dbReference type="SAM" id="SignalP"/>
    </source>
</evidence>
<feature type="chain" id="PRO_5012662297" evidence="8">
    <location>
        <begin position="20"/>
        <end position="984"/>
    </location>
</feature>
<keyword evidence="4 7" id="KW-0812">Transmembrane</keyword>
<dbReference type="InterPro" id="IPR036942">
    <property type="entry name" value="Beta-barrel_TonB_sf"/>
</dbReference>
<dbReference type="InterPro" id="IPR023997">
    <property type="entry name" value="TonB-dep_OMP_SusC/RagA_CS"/>
</dbReference>
<name>A0A1T5AAU8_9BACT</name>
<protein>
    <submittedName>
        <fullName evidence="10">TonB-linked outer membrane protein, SusC/RagA family</fullName>
    </submittedName>
</protein>
<dbReference type="InterPro" id="IPR008969">
    <property type="entry name" value="CarboxyPept-like_regulatory"/>
</dbReference>
<dbReference type="Gene3D" id="2.40.170.20">
    <property type="entry name" value="TonB-dependent receptor, beta-barrel domain"/>
    <property type="match status" value="1"/>
</dbReference>
<evidence type="ECO:0000313" key="10">
    <source>
        <dbReference type="EMBL" id="SKB32056.1"/>
    </source>
</evidence>
<dbReference type="EMBL" id="FUYQ01000003">
    <property type="protein sequence ID" value="SKB32056.1"/>
    <property type="molecule type" value="Genomic_DNA"/>
</dbReference>
<keyword evidence="3 7" id="KW-1134">Transmembrane beta strand</keyword>
<dbReference type="SUPFAM" id="SSF49464">
    <property type="entry name" value="Carboxypeptidase regulatory domain-like"/>
    <property type="match status" value="1"/>
</dbReference>
<dbReference type="Gene3D" id="2.170.130.10">
    <property type="entry name" value="TonB-dependent receptor, plug domain"/>
    <property type="match status" value="1"/>
</dbReference>
<dbReference type="RefSeq" id="WP_079682281.1">
    <property type="nucleotide sequence ID" value="NZ_FUYQ01000003.1"/>
</dbReference>
<evidence type="ECO:0000256" key="2">
    <source>
        <dbReference type="ARBA" id="ARBA00022448"/>
    </source>
</evidence>
<keyword evidence="5 7" id="KW-0472">Membrane</keyword>
<dbReference type="InterPro" id="IPR023996">
    <property type="entry name" value="TonB-dep_OMP_SusC/RagA"/>
</dbReference>
<dbReference type="PROSITE" id="PS52016">
    <property type="entry name" value="TONB_DEPENDENT_REC_3"/>
    <property type="match status" value="1"/>
</dbReference>
<proteinExistence type="inferred from homology"/>
<keyword evidence="2 7" id="KW-0813">Transport</keyword>
<evidence type="ECO:0000259" key="9">
    <source>
        <dbReference type="Pfam" id="PF07715"/>
    </source>
</evidence>
<dbReference type="NCBIfam" id="TIGR04057">
    <property type="entry name" value="SusC_RagA_signa"/>
    <property type="match status" value="1"/>
</dbReference>
<dbReference type="AlphaFoldDB" id="A0A1T5AAU8"/>
<dbReference type="FunFam" id="2.170.130.10:FF:000008">
    <property type="entry name" value="SusC/RagA family TonB-linked outer membrane protein"/>
    <property type="match status" value="1"/>
</dbReference>
<dbReference type="SUPFAM" id="SSF56935">
    <property type="entry name" value="Porins"/>
    <property type="match status" value="1"/>
</dbReference>
<dbReference type="Pfam" id="PF13715">
    <property type="entry name" value="CarbopepD_reg_2"/>
    <property type="match status" value="1"/>
</dbReference>
<evidence type="ECO:0000313" key="11">
    <source>
        <dbReference type="Proteomes" id="UP000190852"/>
    </source>
</evidence>
<evidence type="ECO:0000256" key="6">
    <source>
        <dbReference type="ARBA" id="ARBA00023237"/>
    </source>
</evidence>
<feature type="signal peptide" evidence="8">
    <location>
        <begin position="1"/>
        <end position="19"/>
    </location>
</feature>
<comment type="subcellular location">
    <subcellularLocation>
        <location evidence="1 7">Cell outer membrane</location>
        <topology evidence="1 7">Multi-pass membrane protein</topology>
    </subcellularLocation>
</comment>
<evidence type="ECO:0000256" key="4">
    <source>
        <dbReference type="ARBA" id="ARBA00022692"/>
    </source>
</evidence>
<feature type="domain" description="TonB-dependent receptor plug" evidence="9">
    <location>
        <begin position="113"/>
        <end position="219"/>
    </location>
</feature>
<evidence type="ECO:0000256" key="1">
    <source>
        <dbReference type="ARBA" id="ARBA00004571"/>
    </source>
</evidence>
<evidence type="ECO:0000256" key="3">
    <source>
        <dbReference type="ARBA" id="ARBA00022452"/>
    </source>
</evidence>
<dbReference type="InterPro" id="IPR037066">
    <property type="entry name" value="Plug_dom_sf"/>
</dbReference>
<dbReference type="Gene3D" id="2.60.40.1120">
    <property type="entry name" value="Carboxypeptidase-like, regulatory domain"/>
    <property type="match status" value="1"/>
</dbReference>
<evidence type="ECO:0000256" key="5">
    <source>
        <dbReference type="ARBA" id="ARBA00023136"/>
    </source>
</evidence>
<organism evidence="10 11">
    <name type="scientific">Parabacteroides chartae</name>
    <dbReference type="NCBI Taxonomy" id="1037355"/>
    <lineage>
        <taxon>Bacteria</taxon>
        <taxon>Pseudomonadati</taxon>
        <taxon>Bacteroidota</taxon>
        <taxon>Bacteroidia</taxon>
        <taxon>Bacteroidales</taxon>
        <taxon>Tannerellaceae</taxon>
        <taxon>Parabacteroides</taxon>
    </lineage>
</organism>
<dbReference type="InterPro" id="IPR012910">
    <property type="entry name" value="Plug_dom"/>
</dbReference>
<dbReference type="Proteomes" id="UP000190852">
    <property type="component" value="Unassembled WGS sequence"/>
</dbReference>